<evidence type="ECO:0000313" key="6">
    <source>
        <dbReference type="EMBL" id="MCD5311060.1"/>
    </source>
</evidence>
<evidence type="ECO:0000259" key="5">
    <source>
        <dbReference type="PROSITE" id="PS50977"/>
    </source>
</evidence>
<dbReference type="InterPro" id="IPR001647">
    <property type="entry name" value="HTH_TetR"/>
</dbReference>
<feature type="domain" description="HTH tetR-type" evidence="5">
    <location>
        <begin position="14"/>
        <end position="74"/>
    </location>
</feature>
<dbReference type="RefSeq" id="WP_231440239.1">
    <property type="nucleotide sequence ID" value="NZ_JAJOMB010000004.1"/>
</dbReference>
<reference evidence="6" key="1">
    <citation type="submission" date="2021-11" db="EMBL/GenBank/DDBJ databases">
        <title>Streptomyces corallinus and Kineosporia corallina sp. nov., two new coral-derived marine actinobacteria.</title>
        <authorList>
            <person name="Buangrab K."/>
            <person name="Sutthacheep M."/>
            <person name="Yeemin T."/>
            <person name="Harunari E."/>
            <person name="Igarashi Y."/>
            <person name="Sripreechasak P."/>
            <person name="Kanchanasin P."/>
            <person name="Tanasupawat S."/>
            <person name="Phongsopitanun W."/>
        </authorList>
    </citation>
    <scope>NUCLEOTIDE SEQUENCE</scope>
    <source>
        <strain evidence="6">JCM 31032</strain>
    </source>
</reference>
<evidence type="ECO:0000256" key="3">
    <source>
        <dbReference type="ARBA" id="ARBA00023163"/>
    </source>
</evidence>
<evidence type="ECO:0000313" key="7">
    <source>
        <dbReference type="Proteomes" id="UP001138997"/>
    </source>
</evidence>
<keyword evidence="3" id="KW-0804">Transcription</keyword>
<dbReference type="Pfam" id="PF00440">
    <property type="entry name" value="TetR_N"/>
    <property type="match status" value="1"/>
</dbReference>
<dbReference type="Gene3D" id="1.10.357.10">
    <property type="entry name" value="Tetracycline Repressor, domain 2"/>
    <property type="match status" value="1"/>
</dbReference>
<organism evidence="6 7">
    <name type="scientific">Kineosporia babensis</name>
    <dbReference type="NCBI Taxonomy" id="499548"/>
    <lineage>
        <taxon>Bacteria</taxon>
        <taxon>Bacillati</taxon>
        <taxon>Actinomycetota</taxon>
        <taxon>Actinomycetes</taxon>
        <taxon>Kineosporiales</taxon>
        <taxon>Kineosporiaceae</taxon>
        <taxon>Kineosporia</taxon>
    </lineage>
</organism>
<keyword evidence="1" id="KW-0805">Transcription regulation</keyword>
<accession>A0A9X1NBI1</accession>
<evidence type="ECO:0000256" key="1">
    <source>
        <dbReference type="ARBA" id="ARBA00023015"/>
    </source>
</evidence>
<keyword evidence="7" id="KW-1185">Reference proteome</keyword>
<dbReference type="SUPFAM" id="SSF46689">
    <property type="entry name" value="Homeodomain-like"/>
    <property type="match status" value="1"/>
</dbReference>
<keyword evidence="2 4" id="KW-0238">DNA-binding</keyword>
<dbReference type="EMBL" id="JAJOMB010000004">
    <property type="protein sequence ID" value="MCD5311060.1"/>
    <property type="molecule type" value="Genomic_DNA"/>
</dbReference>
<comment type="caution">
    <text evidence="6">The sequence shown here is derived from an EMBL/GenBank/DDBJ whole genome shotgun (WGS) entry which is preliminary data.</text>
</comment>
<dbReference type="PROSITE" id="PS50977">
    <property type="entry name" value="HTH_TETR_2"/>
    <property type="match status" value="1"/>
</dbReference>
<feature type="DNA-binding region" description="H-T-H motif" evidence="4">
    <location>
        <begin position="37"/>
        <end position="56"/>
    </location>
</feature>
<dbReference type="InterPro" id="IPR050109">
    <property type="entry name" value="HTH-type_TetR-like_transc_reg"/>
</dbReference>
<evidence type="ECO:0000256" key="4">
    <source>
        <dbReference type="PROSITE-ProRule" id="PRU00335"/>
    </source>
</evidence>
<dbReference type="PANTHER" id="PTHR30055">
    <property type="entry name" value="HTH-TYPE TRANSCRIPTIONAL REGULATOR RUTR"/>
    <property type="match status" value="1"/>
</dbReference>
<sequence length="212" mass="23084">MQVRRLDGRTLLRERHHQAILASARDLASKQSPDGLTVDEVAAAAGVSRRTVFNHFASFDALLVAVCDQILEEVVEQVLGHLDRRLSGASGAIAALDCLCASLRDADLPQVMAEIVGALSSSAQDDLRRNAISQTALDKVGGQLTAKVLEHVPDLDRLTLRLTIEFLMKGTSLMAHEWVETHGGQVTAVSRQDWDATMDRLVVAIQHGYRAE</sequence>
<dbReference type="PRINTS" id="PR00455">
    <property type="entry name" value="HTHTETR"/>
</dbReference>
<name>A0A9X1NBI1_9ACTN</name>
<gene>
    <name evidence="6" type="ORF">LR394_09145</name>
</gene>
<dbReference type="GO" id="GO:0003700">
    <property type="term" value="F:DNA-binding transcription factor activity"/>
    <property type="evidence" value="ECO:0007669"/>
    <property type="project" value="TreeGrafter"/>
</dbReference>
<dbReference type="PANTHER" id="PTHR30055:SF234">
    <property type="entry name" value="HTH-TYPE TRANSCRIPTIONAL REGULATOR BETI"/>
    <property type="match status" value="1"/>
</dbReference>
<proteinExistence type="predicted"/>
<evidence type="ECO:0000256" key="2">
    <source>
        <dbReference type="ARBA" id="ARBA00023125"/>
    </source>
</evidence>
<dbReference type="InterPro" id="IPR009057">
    <property type="entry name" value="Homeodomain-like_sf"/>
</dbReference>
<dbReference type="Proteomes" id="UP001138997">
    <property type="component" value="Unassembled WGS sequence"/>
</dbReference>
<dbReference type="AlphaFoldDB" id="A0A9X1NBI1"/>
<protein>
    <submittedName>
        <fullName evidence="6">TetR/AcrR family transcriptional regulator</fullName>
    </submittedName>
</protein>
<dbReference type="GO" id="GO:0000976">
    <property type="term" value="F:transcription cis-regulatory region binding"/>
    <property type="evidence" value="ECO:0007669"/>
    <property type="project" value="TreeGrafter"/>
</dbReference>